<reference evidence="1 2" key="1">
    <citation type="journal article" date="2012" name="Eukaryot. Cell">
        <title>Genome sequence of the Trichosporon asahii environmental strain CBS 8904.</title>
        <authorList>
            <person name="Yang R.Y."/>
            <person name="Li H.T."/>
            <person name="Zhu H."/>
            <person name="Zhou G.P."/>
            <person name="Wang M."/>
            <person name="Wang L."/>
        </authorList>
    </citation>
    <scope>NUCLEOTIDE SEQUENCE [LARGE SCALE GENOMIC DNA]</scope>
    <source>
        <strain evidence="1 2">CBS 8904</strain>
    </source>
</reference>
<dbReference type="AlphaFoldDB" id="K1WIN4"/>
<gene>
    <name evidence="1" type="ORF">A1Q2_04431</name>
</gene>
<organism evidence="1 2">
    <name type="scientific">Trichosporon asahii var. asahii (strain CBS 8904)</name>
    <name type="common">Yeast</name>
    <dbReference type="NCBI Taxonomy" id="1220162"/>
    <lineage>
        <taxon>Eukaryota</taxon>
        <taxon>Fungi</taxon>
        <taxon>Dikarya</taxon>
        <taxon>Basidiomycota</taxon>
        <taxon>Agaricomycotina</taxon>
        <taxon>Tremellomycetes</taxon>
        <taxon>Trichosporonales</taxon>
        <taxon>Trichosporonaceae</taxon>
        <taxon>Trichosporon</taxon>
    </lineage>
</organism>
<protein>
    <submittedName>
        <fullName evidence="1">Uncharacterized protein</fullName>
    </submittedName>
</protein>
<dbReference type="InParanoid" id="K1WIN4"/>
<dbReference type="EMBL" id="AMBO01000322">
    <property type="protein sequence ID" value="EKD01274.1"/>
    <property type="molecule type" value="Genomic_DNA"/>
</dbReference>
<evidence type="ECO:0000313" key="1">
    <source>
        <dbReference type="EMBL" id="EKD01274.1"/>
    </source>
</evidence>
<dbReference type="eggNOG" id="ENOG502SDFN">
    <property type="taxonomic scope" value="Eukaryota"/>
</dbReference>
<sequence length="249" mass="28576">MLPAGYLTPVEQRPNPDQERYKVFHALRNADLPCVVFFEDAIAFHGVPTCLFDLYLLVNDIQAAAEVLAKDAAWVHTEERKNKIGNSTVDVPQIRLGPPSDSSETATLFRVTHVVLLRAADWFYDLHDAEATLFPPLVPLLNAFYRVLFEGTQKQRRWTSLQLSYLHGHTLNWRNWKDQPRISLKELAEPARPVHQDYRDGYSFAEAMRRQTLVRDGKAEPGRLGTDFPPNPDYESRYGVLPGPWSWHP</sequence>
<dbReference type="Proteomes" id="UP000006757">
    <property type="component" value="Unassembled WGS sequence"/>
</dbReference>
<proteinExistence type="predicted"/>
<keyword evidence="2" id="KW-1185">Reference proteome</keyword>
<dbReference type="HOGENOM" id="CLU_1116417_0_0_1"/>
<comment type="caution">
    <text evidence="1">The sequence shown here is derived from an EMBL/GenBank/DDBJ whole genome shotgun (WGS) entry which is preliminary data.</text>
</comment>
<accession>K1WIN4</accession>
<dbReference type="STRING" id="1220162.K1WIN4"/>
<name>K1WIN4_TRIAC</name>
<evidence type="ECO:0000313" key="2">
    <source>
        <dbReference type="Proteomes" id="UP000006757"/>
    </source>
</evidence>